<dbReference type="EMBL" id="JBHSTQ010000003">
    <property type="protein sequence ID" value="MFC6385831.1"/>
    <property type="molecule type" value="Genomic_DNA"/>
</dbReference>
<protein>
    <submittedName>
        <fullName evidence="1">OsmC family protein</fullName>
        <ecNumber evidence="1">1.11.1.-</ecNumber>
    </submittedName>
</protein>
<organism evidence="1 2">
    <name type="scientific">Sporolactobacillus kofuensis</name>
    <dbReference type="NCBI Taxonomy" id="269672"/>
    <lineage>
        <taxon>Bacteria</taxon>
        <taxon>Bacillati</taxon>
        <taxon>Bacillota</taxon>
        <taxon>Bacilli</taxon>
        <taxon>Bacillales</taxon>
        <taxon>Sporolactobacillaceae</taxon>
        <taxon>Sporolactobacillus</taxon>
    </lineage>
</organism>
<evidence type="ECO:0000313" key="2">
    <source>
        <dbReference type="Proteomes" id="UP001596267"/>
    </source>
</evidence>
<name>A0ABW1WB78_9BACL</name>
<dbReference type="InterPro" id="IPR036102">
    <property type="entry name" value="OsmC/Ohrsf"/>
</dbReference>
<reference evidence="2" key="1">
    <citation type="journal article" date="2019" name="Int. J. Syst. Evol. Microbiol.">
        <title>The Global Catalogue of Microorganisms (GCM) 10K type strain sequencing project: providing services to taxonomists for standard genome sequencing and annotation.</title>
        <authorList>
            <consortium name="The Broad Institute Genomics Platform"/>
            <consortium name="The Broad Institute Genome Sequencing Center for Infectious Disease"/>
            <person name="Wu L."/>
            <person name="Ma J."/>
        </authorList>
    </citation>
    <scope>NUCLEOTIDE SEQUENCE [LARGE SCALE GENOMIC DNA]</scope>
    <source>
        <strain evidence="2">CCUG 42001</strain>
    </source>
</reference>
<keyword evidence="1" id="KW-0575">Peroxidase</keyword>
<gene>
    <name evidence="1" type="ORF">ACFP7A_04385</name>
</gene>
<dbReference type="PANTHER" id="PTHR34352:SF1">
    <property type="entry name" value="PROTEIN YHFA"/>
    <property type="match status" value="1"/>
</dbReference>
<dbReference type="Proteomes" id="UP001596267">
    <property type="component" value="Unassembled WGS sequence"/>
</dbReference>
<dbReference type="RefSeq" id="WP_253052557.1">
    <property type="nucleotide sequence ID" value="NZ_JAMXWN010000002.1"/>
</dbReference>
<dbReference type="InterPro" id="IPR015946">
    <property type="entry name" value="KH_dom-like_a/b"/>
</dbReference>
<comment type="caution">
    <text evidence="1">The sequence shown here is derived from an EMBL/GenBank/DDBJ whole genome shotgun (WGS) entry which is preliminary data.</text>
</comment>
<dbReference type="Gene3D" id="3.30.300.20">
    <property type="match status" value="1"/>
</dbReference>
<dbReference type="EC" id="1.11.1.-" evidence="1"/>
<dbReference type="SUPFAM" id="SSF82784">
    <property type="entry name" value="OsmC-like"/>
    <property type="match status" value="1"/>
</dbReference>
<proteinExistence type="predicted"/>
<sequence>MELVQTSDVLELVHENGNWLLNRELGFSPVQMVAASAAACSTYVFESMLDERGIPYEIKKVLFEYQLDVYYPNPVSKIDVQFYIKSNLNDREEIEHVFFQIAENCQVIQTLHPRVKVNASIYYL</sequence>
<accession>A0ABW1WB78</accession>
<dbReference type="PANTHER" id="PTHR34352">
    <property type="entry name" value="PROTEIN YHFA"/>
    <property type="match status" value="1"/>
</dbReference>
<dbReference type="Pfam" id="PF02566">
    <property type="entry name" value="OsmC"/>
    <property type="match status" value="1"/>
</dbReference>
<keyword evidence="1" id="KW-0560">Oxidoreductase</keyword>
<keyword evidence="2" id="KW-1185">Reference proteome</keyword>
<dbReference type="GO" id="GO:0004601">
    <property type="term" value="F:peroxidase activity"/>
    <property type="evidence" value="ECO:0007669"/>
    <property type="project" value="UniProtKB-KW"/>
</dbReference>
<dbReference type="InterPro" id="IPR003718">
    <property type="entry name" value="OsmC/Ohr_fam"/>
</dbReference>
<evidence type="ECO:0000313" key="1">
    <source>
        <dbReference type="EMBL" id="MFC6385831.1"/>
    </source>
</evidence>